<evidence type="ECO:0000256" key="5">
    <source>
        <dbReference type="SAM" id="Phobius"/>
    </source>
</evidence>
<name>A0ABR0U288_REHGL</name>
<evidence type="ECO:0000256" key="2">
    <source>
        <dbReference type="ARBA" id="ARBA00022692"/>
    </source>
</evidence>
<evidence type="ECO:0008006" key="8">
    <source>
        <dbReference type="Google" id="ProtNLM"/>
    </source>
</evidence>
<evidence type="ECO:0000256" key="3">
    <source>
        <dbReference type="ARBA" id="ARBA00022989"/>
    </source>
</evidence>
<feature type="transmembrane region" description="Helical" evidence="5">
    <location>
        <begin position="284"/>
        <end position="305"/>
    </location>
</feature>
<feature type="transmembrane region" description="Helical" evidence="5">
    <location>
        <begin position="16"/>
        <end position="35"/>
    </location>
</feature>
<gene>
    <name evidence="6" type="ORF">DH2020_049706</name>
</gene>
<organism evidence="6 7">
    <name type="scientific">Rehmannia glutinosa</name>
    <name type="common">Chinese foxglove</name>
    <dbReference type="NCBI Taxonomy" id="99300"/>
    <lineage>
        <taxon>Eukaryota</taxon>
        <taxon>Viridiplantae</taxon>
        <taxon>Streptophyta</taxon>
        <taxon>Embryophyta</taxon>
        <taxon>Tracheophyta</taxon>
        <taxon>Spermatophyta</taxon>
        <taxon>Magnoliopsida</taxon>
        <taxon>eudicotyledons</taxon>
        <taxon>Gunneridae</taxon>
        <taxon>Pentapetalae</taxon>
        <taxon>asterids</taxon>
        <taxon>lamiids</taxon>
        <taxon>Lamiales</taxon>
        <taxon>Orobanchaceae</taxon>
        <taxon>Rehmannieae</taxon>
        <taxon>Rehmannia</taxon>
    </lineage>
</organism>
<accession>A0ABR0U288</accession>
<keyword evidence="4 5" id="KW-0472">Membrane</keyword>
<dbReference type="EMBL" id="JABTTQ020003489">
    <property type="protein sequence ID" value="KAK6116600.1"/>
    <property type="molecule type" value="Genomic_DNA"/>
</dbReference>
<reference evidence="6 7" key="1">
    <citation type="journal article" date="2021" name="Comput. Struct. Biotechnol. J.">
        <title>De novo genome assembly of the potent medicinal plant Rehmannia glutinosa using nanopore technology.</title>
        <authorList>
            <person name="Ma L."/>
            <person name="Dong C."/>
            <person name="Song C."/>
            <person name="Wang X."/>
            <person name="Zheng X."/>
            <person name="Niu Y."/>
            <person name="Chen S."/>
            <person name="Feng W."/>
        </authorList>
    </citation>
    <scope>NUCLEOTIDE SEQUENCE [LARGE SCALE GENOMIC DNA]</scope>
    <source>
        <strain evidence="6">DH-2019</strain>
    </source>
</reference>
<dbReference type="Pfam" id="PF21729">
    <property type="entry name" value="IRX15_IRX15L_GXM"/>
    <property type="match status" value="1"/>
</dbReference>
<comment type="caution">
    <text evidence="6">The sequence shown here is derived from an EMBL/GenBank/DDBJ whole genome shotgun (WGS) entry which is preliminary data.</text>
</comment>
<keyword evidence="2 5" id="KW-0812">Transmembrane</keyword>
<dbReference type="Proteomes" id="UP001318860">
    <property type="component" value="Unassembled WGS sequence"/>
</dbReference>
<proteinExistence type="predicted"/>
<keyword evidence="3 5" id="KW-1133">Transmembrane helix</keyword>
<protein>
    <recommendedName>
        <fullName evidence="8">Polysaccharide biosynthesis domain-containing protein</fullName>
    </recommendedName>
</protein>
<evidence type="ECO:0000256" key="4">
    <source>
        <dbReference type="ARBA" id="ARBA00023136"/>
    </source>
</evidence>
<dbReference type="InterPro" id="IPR006514">
    <property type="entry name" value="IRX15/GXM/AGM"/>
</dbReference>
<evidence type="ECO:0000256" key="1">
    <source>
        <dbReference type="ARBA" id="ARBA00004194"/>
    </source>
</evidence>
<evidence type="ECO:0000313" key="7">
    <source>
        <dbReference type="Proteomes" id="UP001318860"/>
    </source>
</evidence>
<dbReference type="NCBIfam" id="TIGR01627">
    <property type="entry name" value="A_thal_3515"/>
    <property type="match status" value="1"/>
</dbReference>
<comment type="subcellular location">
    <subcellularLocation>
        <location evidence="1">Golgi apparatus membrane</location>
        <topology evidence="1">Single-pass membrane protein</topology>
    </subcellularLocation>
</comment>
<sequence>MLKVLNENQYLKLEKPCILGLLVVGLIGGASLIALSTTTTPYSSPLICGGAWGKHTAKKPTTTTLQLEAILHYATSRVVPQQSLGEITVTFDVLKLIAPCDFLVFGLGHDSLMWAALNPRGTTLFLEEDPKWFKAVMKDAPALHAETVPYRTQLSEADELLRHYRTEPDCWANSSFLRGNSKCRLALNMLSDKVYVTEWDMIMIDAPRGYFPKAPGRMAAIYSAAVMARNRKRLGVTHVFLHDVDRRVEKMYADMFLCKKYLVKAVGGYGISRSRLRLTPSPQMGPIVLAPLATGLSVLAGAVIVKQVMDLGSMMGSGRAPRCPRCNGSGRTTCLCTRWSDSDVGCRTCAGSGRMACSSCGGSGTGRPIPVRISATPPNQPS</sequence>
<keyword evidence="7" id="KW-1185">Reference proteome</keyword>
<dbReference type="PANTHER" id="PTHR31444">
    <property type="entry name" value="OS11G0490100 PROTEIN"/>
    <property type="match status" value="1"/>
</dbReference>
<evidence type="ECO:0000313" key="6">
    <source>
        <dbReference type="EMBL" id="KAK6116600.1"/>
    </source>
</evidence>